<dbReference type="GeneTree" id="ENSGT00510000048008"/>
<keyword evidence="2" id="KW-0808">Transferase</keyword>
<dbReference type="Proteomes" id="UP000001038">
    <property type="component" value="Chromosome 8"/>
</dbReference>
<organism evidence="6 7">
    <name type="scientific">Oryzias latipes</name>
    <name type="common">Japanese rice fish</name>
    <name type="synonym">Japanese killifish</name>
    <dbReference type="NCBI Taxonomy" id="8090"/>
    <lineage>
        <taxon>Eukaryota</taxon>
        <taxon>Metazoa</taxon>
        <taxon>Chordata</taxon>
        <taxon>Craniata</taxon>
        <taxon>Vertebrata</taxon>
        <taxon>Euteleostomi</taxon>
        <taxon>Actinopterygii</taxon>
        <taxon>Neopterygii</taxon>
        <taxon>Teleostei</taxon>
        <taxon>Neoteleostei</taxon>
        <taxon>Acanthomorphata</taxon>
        <taxon>Ovalentaria</taxon>
        <taxon>Atherinomorphae</taxon>
        <taxon>Beloniformes</taxon>
        <taxon>Adrianichthyidae</taxon>
        <taxon>Oryziinae</taxon>
        <taxon>Oryzias</taxon>
    </lineage>
</organism>
<dbReference type="PANTHER" id="PTHR14614:SF164">
    <property type="entry name" value="HISTONE-ARGININE METHYLTRANSFERASE METTL23"/>
    <property type="match status" value="1"/>
</dbReference>
<keyword evidence="7" id="KW-1185">Reference proteome</keyword>
<dbReference type="FunCoup" id="A0A3B3H8D1">
    <property type="interactions" value="808"/>
</dbReference>
<evidence type="ECO:0000256" key="2">
    <source>
        <dbReference type="ARBA" id="ARBA00022679"/>
    </source>
</evidence>
<dbReference type="GO" id="GO:0040029">
    <property type="term" value="P:epigenetic regulation of gene expression"/>
    <property type="evidence" value="ECO:0000318"/>
    <property type="project" value="GO_Central"/>
</dbReference>
<dbReference type="STRING" id="8090.ENSORLP00000027483"/>
<dbReference type="GO" id="GO:0032259">
    <property type="term" value="P:methylation"/>
    <property type="evidence" value="ECO:0007669"/>
    <property type="project" value="UniProtKB-KW"/>
</dbReference>
<accession>A0A3B3H8D1</accession>
<dbReference type="GO" id="GO:0005737">
    <property type="term" value="C:cytoplasm"/>
    <property type="evidence" value="ECO:0000318"/>
    <property type="project" value="GO_Central"/>
</dbReference>
<dbReference type="Pfam" id="PF10294">
    <property type="entry name" value="Methyltransf_16"/>
    <property type="match status" value="1"/>
</dbReference>
<evidence type="ECO:0000256" key="3">
    <source>
        <dbReference type="ARBA" id="ARBA00022691"/>
    </source>
</evidence>
<feature type="region of interest" description="Disordered" evidence="5">
    <location>
        <begin position="195"/>
        <end position="217"/>
    </location>
</feature>
<dbReference type="InterPro" id="IPR019410">
    <property type="entry name" value="Methyltransf_16"/>
</dbReference>
<evidence type="ECO:0000256" key="5">
    <source>
        <dbReference type="SAM" id="MobiDB-lite"/>
    </source>
</evidence>
<dbReference type="InParanoid" id="A0A3B3H8D1"/>
<comment type="similarity">
    <text evidence="4">Belongs to the methyltransferase superfamily. METTL23 family.</text>
</comment>
<reference evidence="6 7" key="1">
    <citation type="journal article" date="2007" name="Nature">
        <title>The medaka draft genome and insights into vertebrate genome evolution.</title>
        <authorList>
            <person name="Kasahara M."/>
            <person name="Naruse K."/>
            <person name="Sasaki S."/>
            <person name="Nakatani Y."/>
            <person name="Qu W."/>
            <person name="Ahsan B."/>
            <person name="Yamada T."/>
            <person name="Nagayasu Y."/>
            <person name="Doi K."/>
            <person name="Kasai Y."/>
            <person name="Jindo T."/>
            <person name="Kobayashi D."/>
            <person name="Shimada A."/>
            <person name="Toyoda A."/>
            <person name="Kuroki Y."/>
            <person name="Fujiyama A."/>
            <person name="Sasaki T."/>
            <person name="Shimizu A."/>
            <person name="Asakawa S."/>
            <person name="Shimizu N."/>
            <person name="Hashimoto S."/>
            <person name="Yang J."/>
            <person name="Lee Y."/>
            <person name="Matsushima K."/>
            <person name="Sugano S."/>
            <person name="Sakaizumi M."/>
            <person name="Narita T."/>
            <person name="Ohishi K."/>
            <person name="Haga S."/>
            <person name="Ohta F."/>
            <person name="Nomoto H."/>
            <person name="Nogata K."/>
            <person name="Morishita T."/>
            <person name="Endo T."/>
            <person name="Shin-I T."/>
            <person name="Takeda H."/>
            <person name="Morishita S."/>
            <person name="Kohara Y."/>
        </authorList>
    </citation>
    <scope>NUCLEOTIDE SEQUENCE [LARGE SCALE GENOMIC DNA]</scope>
    <source>
        <strain evidence="6 7">Hd-rR</strain>
    </source>
</reference>
<dbReference type="Ensembl" id="ENSORLT00000043485.1">
    <property type="protein sequence ID" value="ENSORLP00000027483.1"/>
    <property type="gene ID" value="ENSORLG00000029016.1"/>
</dbReference>
<sequence length="248" mass="27037">MELCKFTGKLNFKMQQSIAEDPNFVRKVFTFEDKKKNPGETLTVSIPEVLDPQYGMYVWPCAVVLAQFVWKHREELSGKTVLEIGAGVSLPGVVAARCGARLFLSDSSEKPSCLQNCRRSCEANGLSGVEVLGLSWGEVPPDLLLLPELEVILGSDVFYDPEGGSTPRPPHGMLPKGSAAGLGGQRPLVLLTDAADPHSSRTGSPRSFPGQELRSGTRKVERVKMFWSEPKGAWSGSGRHVRLCSLNR</sequence>
<evidence type="ECO:0000256" key="4">
    <source>
        <dbReference type="ARBA" id="ARBA00043988"/>
    </source>
</evidence>
<dbReference type="PANTHER" id="PTHR14614">
    <property type="entry name" value="HEPATOCELLULAR CARCINOMA-ASSOCIATED ANTIGEN"/>
    <property type="match status" value="1"/>
</dbReference>
<reference evidence="6" key="2">
    <citation type="submission" date="2025-08" db="UniProtKB">
        <authorList>
            <consortium name="Ensembl"/>
        </authorList>
    </citation>
    <scope>IDENTIFICATION</scope>
    <source>
        <strain evidence="6">Hd-rR</strain>
    </source>
</reference>
<dbReference type="Bgee" id="ENSORLG00000029016">
    <property type="expression patterns" value="Expressed in mesonephros and 14 other cell types or tissues"/>
</dbReference>
<dbReference type="GO" id="GO:0005634">
    <property type="term" value="C:nucleus"/>
    <property type="evidence" value="ECO:0000318"/>
    <property type="project" value="GO_Central"/>
</dbReference>
<gene>
    <name evidence="6" type="primary">METTL23</name>
    <name evidence="6" type="synonym">mettl23</name>
</gene>
<name>A0A3B3H8D1_ORYLA</name>
<protein>
    <submittedName>
        <fullName evidence="6">Methyltransferase 23, arginine</fullName>
    </submittedName>
</protein>
<keyword evidence="1" id="KW-0489">Methyltransferase</keyword>
<dbReference type="Gene3D" id="3.40.50.150">
    <property type="entry name" value="Vaccinia Virus protein VP39"/>
    <property type="match status" value="1"/>
</dbReference>
<reference evidence="6" key="3">
    <citation type="submission" date="2025-09" db="UniProtKB">
        <authorList>
            <consortium name="Ensembl"/>
        </authorList>
    </citation>
    <scope>IDENTIFICATION</scope>
    <source>
        <strain evidence="6">Hd-rR</strain>
    </source>
</reference>
<dbReference type="SUPFAM" id="SSF53335">
    <property type="entry name" value="S-adenosyl-L-methionine-dependent methyltransferases"/>
    <property type="match status" value="1"/>
</dbReference>
<proteinExistence type="inferred from homology"/>
<dbReference type="GO" id="GO:0035642">
    <property type="term" value="F:histone H3R17 methyltransferase activity"/>
    <property type="evidence" value="ECO:0000318"/>
    <property type="project" value="GO_Central"/>
</dbReference>
<keyword evidence="3" id="KW-0949">S-adenosyl-L-methionine</keyword>
<dbReference type="AlphaFoldDB" id="A0A3B3H8D1"/>
<dbReference type="InterPro" id="IPR029063">
    <property type="entry name" value="SAM-dependent_MTases_sf"/>
</dbReference>
<evidence type="ECO:0000256" key="1">
    <source>
        <dbReference type="ARBA" id="ARBA00022603"/>
    </source>
</evidence>
<evidence type="ECO:0000313" key="6">
    <source>
        <dbReference type="Ensembl" id="ENSORLP00000027483.1"/>
    </source>
</evidence>
<evidence type="ECO:0000313" key="7">
    <source>
        <dbReference type="Proteomes" id="UP000001038"/>
    </source>
</evidence>